<sequence>MKQNCALCVIDDVKSVVEGISKVIPWTDHGIDVVGTALDGEEGLRLVRETQPDVILTDIRMPNLDGLEMLEKLRDENYVGKVIFFTGYNDFEYAKQAIRLGAFDYIMKPHSADQILQVVLKAKLEMEAHRAKEQRIAEIQNKLKESLPILRQEFFHLLIHHRTNEERIQKRWDFLQIDLDMKELTLMIIEMDNWEEQSLFLSIEEVELMRFSLQNIVEETVQAHTKGLIFRDTASRFVVIYQASAELPPSRVAEQCCEHVASYTKFTVTIGQSRKISHAVQLMDAYREALFALSYQFYEGGNVVLLYDDVVGGDRAVPRYSSDREQELTLSLRSGNFRKSKDALEAIFQELSSGGTNFPDPMHVMFVYYELATRIVRVLLEKVNYTDIEAFDQKLHDRTWLISAPLKELQQVLLDLCKEGCSRIESSQRTESERTIDQAIAYIQDRLHLDLTVGECAKHVHVSGNYFVHLFKKVTGMTFVQFVTQERMEKAKIMLLDGRLVQDIAAEVGYEDRRYFSDVFKKTFGMTPSEYRDQYLNQPESRK</sequence>
<dbReference type="EMBL" id="CP090978">
    <property type="protein sequence ID" value="UJF31688.1"/>
    <property type="molecule type" value="Genomic_DNA"/>
</dbReference>
<gene>
    <name evidence="7" type="ORF">L0M14_18105</name>
</gene>
<dbReference type="PANTHER" id="PTHR43280:SF10">
    <property type="entry name" value="REGULATORY PROTEIN POCR"/>
    <property type="match status" value="1"/>
</dbReference>
<dbReference type="SUPFAM" id="SSF52172">
    <property type="entry name" value="CheY-like"/>
    <property type="match status" value="1"/>
</dbReference>
<protein>
    <submittedName>
        <fullName evidence="7">Response regulator</fullName>
    </submittedName>
</protein>
<dbReference type="InterPro" id="IPR001789">
    <property type="entry name" value="Sig_transdc_resp-reg_receiver"/>
</dbReference>
<evidence type="ECO:0000259" key="5">
    <source>
        <dbReference type="PROSITE" id="PS01124"/>
    </source>
</evidence>
<feature type="domain" description="HTH araC/xylS-type" evidence="5">
    <location>
        <begin position="437"/>
        <end position="534"/>
    </location>
</feature>
<dbReference type="InterPro" id="IPR011006">
    <property type="entry name" value="CheY-like_superfamily"/>
</dbReference>
<dbReference type="Gene3D" id="3.40.50.2300">
    <property type="match status" value="1"/>
</dbReference>
<dbReference type="PRINTS" id="PR00032">
    <property type="entry name" value="HTHARAC"/>
</dbReference>
<dbReference type="CDD" id="cd17536">
    <property type="entry name" value="REC_YesN-like"/>
    <property type="match status" value="1"/>
</dbReference>
<dbReference type="SMART" id="SM00448">
    <property type="entry name" value="REC"/>
    <property type="match status" value="1"/>
</dbReference>
<dbReference type="Gene3D" id="1.10.10.60">
    <property type="entry name" value="Homeodomain-like"/>
    <property type="match status" value="2"/>
</dbReference>
<dbReference type="InterPro" id="IPR018062">
    <property type="entry name" value="HTH_AraC-typ_CS"/>
</dbReference>
<dbReference type="Pfam" id="PF12833">
    <property type="entry name" value="HTH_18"/>
    <property type="match status" value="1"/>
</dbReference>
<name>A0ABY3SCL4_9BACL</name>
<reference evidence="7 8" key="1">
    <citation type="journal article" date="2024" name="Int. J. Syst. Evol. Microbiol.">
        <title>Paenibacillus hexagrammi sp. nov., a novel bacterium isolated from the gut content of Hexagrammos agrammus.</title>
        <authorList>
            <person name="Jung H.K."/>
            <person name="Kim D.G."/>
            <person name="Zin H."/>
            <person name="Park J."/>
            <person name="Jung H."/>
            <person name="Kim Y.O."/>
            <person name="Kong H.J."/>
            <person name="Kim J.W."/>
            <person name="Kim Y.S."/>
        </authorList>
    </citation>
    <scope>NUCLEOTIDE SEQUENCE [LARGE SCALE GENOMIC DNA]</scope>
    <source>
        <strain evidence="7 8">YPD9-1</strain>
    </source>
</reference>
<keyword evidence="8" id="KW-1185">Reference proteome</keyword>
<keyword evidence="3" id="KW-0804">Transcription</keyword>
<dbReference type="SUPFAM" id="SSF46689">
    <property type="entry name" value="Homeodomain-like"/>
    <property type="match status" value="2"/>
</dbReference>
<dbReference type="InterPro" id="IPR018060">
    <property type="entry name" value="HTH_AraC"/>
</dbReference>
<evidence type="ECO:0000256" key="1">
    <source>
        <dbReference type="ARBA" id="ARBA00023015"/>
    </source>
</evidence>
<dbReference type="Proteomes" id="UP001649230">
    <property type="component" value="Chromosome"/>
</dbReference>
<dbReference type="RefSeq" id="WP_235118033.1">
    <property type="nucleotide sequence ID" value="NZ_CP090978.1"/>
</dbReference>
<dbReference type="InterPro" id="IPR020449">
    <property type="entry name" value="Tscrpt_reg_AraC-type_HTH"/>
</dbReference>
<feature type="domain" description="Response regulatory" evidence="6">
    <location>
        <begin position="6"/>
        <end position="123"/>
    </location>
</feature>
<dbReference type="SMART" id="SM00342">
    <property type="entry name" value="HTH_ARAC"/>
    <property type="match status" value="1"/>
</dbReference>
<accession>A0ABY3SCL4</accession>
<evidence type="ECO:0000256" key="4">
    <source>
        <dbReference type="PROSITE-ProRule" id="PRU00169"/>
    </source>
</evidence>
<dbReference type="InterPro" id="IPR041522">
    <property type="entry name" value="CdaR_GGDEF"/>
</dbReference>
<keyword evidence="4" id="KW-0597">Phosphoprotein</keyword>
<dbReference type="PROSITE" id="PS00041">
    <property type="entry name" value="HTH_ARAC_FAMILY_1"/>
    <property type="match status" value="1"/>
</dbReference>
<evidence type="ECO:0000256" key="3">
    <source>
        <dbReference type="ARBA" id="ARBA00023163"/>
    </source>
</evidence>
<dbReference type="Pfam" id="PF17853">
    <property type="entry name" value="GGDEF_2"/>
    <property type="match status" value="1"/>
</dbReference>
<dbReference type="PROSITE" id="PS01124">
    <property type="entry name" value="HTH_ARAC_FAMILY_2"/>
    <property type="match status" value="1"/>
</dbReference>
<dbReference type="PANTHER" id="PTHR43280">
    <property type="entry name" value="ARAC-FAMILY TRANSCRIPTIONAL REGULATOR"/>
    <property type="match status" value="1"/>
</dbReference>
<dbReference type="PROSITE" id="PS50110">
    <property type="entry name" value="RESPONSE_REGULATORY"/>
    <property type="match status" value="1"/>
</dbReference>
<evidence type="ECO:0000256" key="2">
    <source>
        <dbReference type="ARBA" id="ARBA00023125"/>
    </source>
</evidence>
<keyword evidence="2" id="KW-0238">DNA-binding</keyword>
<evidence type="ECO:0000313" key="7">
    <source>
        <dbReference type="EMBL" id="UJF31688.1"/>
    </source>
</evidence>
<keyword evidence="1" id="KW-0805">Transcription regulation</keyword>
<feature type="modified residue" description="4-aspartylphosphate" evidence="4">
    <location>
        <position position="58"/>
    </location>
</feature>
<dbReference type="Pfam" id="PF00072">
    <property type="entry name" value="Response_reg"/>
    <property type="match status" value="1"/>
</dbReference>
<proteinExistence type="predicted"/>
<dbReference type="InterPro" id="IPR009057">
    <property type="entry name" value="Homeodomain-like_sf"/>
</dbReference>
<evidence type="ECO:0000259" key="6">
    <source>
        <dbReference type="PROSITE" id="PS50110"/>
    </source>
</evidence>
<organism evidence="7 8">
    <name type="scientific">Paenibacillus hexagrammi</name>
    <dbReference type="NCBI Taxonomy" id="2908839"/>
    <lineage>
        <taxon>Bacteria</taxon>
        <taxon>Bacillati</taxon>
        <taxon>Bacillota</taxon>
        <taxon>Bacilli</taxon>
        <taxon>Bacillales</taxon>
        <taxon>Paenibacillaceae</taxon>
        <taxon>Paenibacillus</taxon>
    </lineage>
</organism>
<evidence type="ECO:0000313" key="8">
    <source>
        <dbReference type="Proteomes" id="UP001649230"/>
    </source>
</evidence>